<dbReference type="InterPro" id="IPR023375">
    <property type="entry name" value="ADC_dom_sf"/>
</dbReference>
<name>A0A4R5KSV5_9BACL</name>
<reference evidence="1 2" key="1">
    <citation type="submission" date="2019-03" db="EMBL/GenBank/DDBJ databases">
        <title>This is whole genome sequence of Paenibacillus sp MS74 strain.</title>
        <authorList>
            <person name="Trinh H.N."/>
        </authorList>
    </citation>
    <scope>NUCLEOTIDE SEQUENCE [LARGE SCALE GENOMIC DNA]</scope>
    <source>
        <strain evidence="1 2">MS74</strain>
    </source>
</reference>
<dbReference type="EMBL" id="SMRT01000004">
    <property type="protein sequence ID" value="TDF98138.1"/>
    <property type="molecule type" value="Genomic_DNA"/>
</dbReference>
<protein>
    <submittedName>
        <fullName evidence="1">DUF2071 domain-containing protein</fullName>
    </submittedName>
</protein>
<dbReference type="SUPFAM" id="SSF160104">
    <property type="entry name" value="Acetoacetate decarboxylase-like"/>
    <property type="match status" value="1"/>
</dbReference>
<dbReference type="RefSeq" id="WP_133227945.1">
    <property type="nucleotide sequence ID" value="NZ_SMRT01000004.1"/>
</dbReference>
<dbReference type="PANTHER" id="PTHR39186:SF1">
    <property type="entry name" value="DUF2071 DOMAIN-CONTAINING PROTEIN"/>
    <property type="match status" value="1"/>
</dbReference>
<sequence length="251" mass="29402">MNPLKVTAHRPWKLPERLWVMKQRWLDLLFAHWPVRYDELRQLVPPGLELDIFDGYAWIGIVPFRMERIRLRGLPPIPFANAFAELNVRTYVTMGDKPGVYFFSLDAAHRLAVMAARRFVYLPYFYADMRVNRRQTGHIDYSSHRRDGRGAAVSLEAAYAPASPQFVSTPHSMEHWLTERYGLYTFDRQGTIWRGDIHHLPWNLQSAEAEFRHNSMASGQGIRLMKSKPLLHFSHMQDVWIWPLVKAEISS</sequence>
<keyword evidence="2" id="KW-1185">Reference proteome</keyword>
<comment type="caution">
    <text evidence="1">The sequence shown here is derived from an EMBL/GenBank/DDBJ whole genome shotgun (WGS) entry which is preliminary data.</text>
</comment>
<dbReference type="Proteomes" id="UP000295636">
    <property type="component" value="Unassembled WGS sequence"/>
</dbReference>
<dbReference type="AlphaFoldDB" id="A0A4R5KSV5"/>
<organism evidence="1 2">
    <name type="scientific">Paenibacillus piri</name>
    <dbReference type="NCBI Taxonomy" id="2547395"/>
    <lineage>
        <taxon>Bacteria</taxon>
        <taxon>Bacillati</taxon>
        <taxon>Bacillota</taxon>
        <taxon>Bacilli</taxon>
        <taxon>Bacillales</taxon>
        <taxon>Paenibacillaceae</taxon>
        <taxon>Paenibacillus</taxon>
    </lineage>
</organism>
<dbReference type="OrthoDB" id="150993at2"/>
<dbReference type="Pfam" id="PF09844">
    <property type="entry name" value="DUF2071"/>
    <property type="match status" value="1"/>
</dbReference>
<evidence type="ECO:0000313" key="2">
    <source>
        <dbReference type="Proteomes" id="UP000295636"/>
    </source>
</evidence>
<gene>
    <name evidence="1" type="ORF">E1757_11600</name>
</gene>
<dbReference type="InterPro" id="IPR018644">
    <property type="entry name" value="DUF2071"/>
</dbReference>
<dbReference type="PANTHER" id="PTHR39186">
    <property type="entry name" value="DUF2071 FAMILY PROTEIN"/>
    <property type="match status" value="1"/>
</dbReference>
<accession>A0A4R5KSV5</accession>
<dbReference type="Gene3D" id="2.40.400.10">
    <property type="entry name" value="Acetoacetate decarboxylase-like"/>
    <property type="match status" value="1"/>
</dbReference>
<proteinExistence type="predicted"/>
<evidence type="ECO:0000313" key="1">
    <source>
        <dbReference type="EMBL" id="TDF98138.1"/>
    </source>
</evidence>